<accession>A0AA36HFJ3</accession>
<reference evidence="3" key="1">
    <citation type="submission" date="2023-07" db="EMBL/GenBank/DDBJ databases">
        <authorList>
            <consortium name="CYATHOMIX"/>
        </authorList>
    </citation>
    <scope>NUCLEOTIDE SEQUENCE</scope>
    <source>
        <strain evidence="3">N/A</strain>
    </source>
</reference>
<dbReference type="InterPro" id="IPR001314">
    <property type="entry name" value="Peptidase_S1A"/>
</dbReference>
<dbReference type="Gene3D" id="2.40.10.10">
    <property type="entry name" value="Trypsin-like serine proteases"/>
    <property type="match status" value="1"/>
</dbReference>
<dbReference type="InterPro" id="IPR043504">
    <property type="entry name" value="Peptidase_S1_PA_chymotrypsin"/>
</dbReference>
<name>A0AA36HFJ3_CYLNA</name>
<evidence type="ECO:0000313" key="3">
    <source>
        <dbReference type="EMBL" id="CAJ0609856.1"/>
    </source>
</evidence>
<dbReference type="PROSITE" id="PS50240">
    <property type="entry name" value="TRYPSIN_DOM"/>
    <property type="match status" value="1"/>
</dbReference>
<dbReference type="PANTHER" id="PTHR24260">
    <property type="match status" value="1"/>
</dbReference>
<dbReference type="InterPro" id="IPR051333">
    <property type="entry name" value="CLIP_Serine_Protease"/>
</dbReference>
<evidence type="ECO:0000259" key="2">
    <source>
        <dbReference type="PROSITE" id="PS50240"/>
    </source>
</evidence>
<dbReference type="PRINTS" id="PR00722">
    <property type="entry name" value="CHYMOTRYPSIN"/>
</dbReference>
<evidence type="ECO:0000256" key="1">
    <source>
        <dbReference type="ARBA" id="ARBA00023157"/>
    </source>
</evidence>
<sequence>MVVDVKVHIDIQHRFLLSMPEDIVVAIGGGKIHCNNNPCQYNKALYTATMITVKEMKMCDADDDLALIELSRNILESDSTPICMPEFDLQLKPVLYASGIGMDLSTPITFHNPNGDIAHGQQVVALRYLAVDHVLHQIVTVTFAKTICQGDSGGPLFQVNEDGRHILVGINSNILGSCTHHSENIGNVLTDVRAHSDWICKYSGLIENSYP</sequence>
<organism evidence="3 4">
    <name type="scientific">Cylicocyclus nassatus</name>
    <name type="common">Nematode worm</name>
    <dbReference type="NCBI Taxonomy" id="53992"/>
    <lineage>
        <taxon>Eukaryota</taxon>
        <taxon>Metazoa</taxon>
        <taxon>Ecdysozoa</taxon>
        <taxon>Nematoda</taxon>
        <taxon>Chromadorea</taxon>
        <taxon>Rhabditida</taxon>
        <taxon>Rhabditina</taxon>
        <taxon>Rhabditomorpha</taxon>
        <taxon>Strongyloidea</taxon>
        <taxon>Strongylidae</taxon>
        <taxon>Cylicocyclus</taxon>
    </lineage>
</organism>
<gene>
    <name evidence="3" type="ORF">CYNAS_LOCUS21839</name>
</gene>
<evidence type="ECO:0000313" key="4">
    <source>
        <dbReference type="Proteomes" id="UP001176961"/>
    </source>
</evidence>
<feature type="domain" description="Peptidase S1" evidence="2">
    <location>
        <begin position="1"/>
        <end position="204"/>
    </location>
</feature>
<dbReference type="SUPFAM" id="SSF50494">
    <property type="entry name" value="Trypsin-like serine proteases"/>
    <property type="match status" value="1"/>
</dbReference>
<dbReference type="GO" id="GO:0006508">
    <property type="term" value="P:proteolysis"/>
    <property type="evidence" value="ECO:0007669"/>
    <property type="project" value="InterPro"/>
</dbReference>
<dbReference type="PANTHER" id="PTHR24260:SF136">
    <property type="entry name" value="GH08193P-RELATED"/>
    <property type="match status" value="1"/>
</dbReference>
<dbReference type="InterPro" id="IPR009003">
    <property type="entry name" value="Peptidase_S1_PA"/>
</dbReference>
<keyword evidence="1" id="KW-1015">Disulfide bond</keyword>
<dbReference type="InterPro" id="IPR033116">
    <property type="entry name" value="TRYPSIN_SER"/>
</dbReference>
<dbReference type="AlphaFoldDB" id="A0AA36HFJ3"/>
<comment type="caution">
    <text evidence="3">The sequence shown here is derived from an EMBL/GenBank/DDBJ whole genome shotgun (WGS) entry which is preliminary data.</text>
</comment>
<protein>
    <recommendedName>
        <fullName evidence="2">Peptidase S1 domain-containing protein</fullName>
    </recommendedName>
</protein>
<dbReference type="PROSITE" id="PS00135">
    <property type="entry name" value="TRYPSIN_SER"/>
    <property type="match status" value="1"/>
</dbReference>
<dbReference type="EMBL" id="CATQJL010000326">
    <property type="protein sequence ID" value="CAJ0609856.1"/>
    <property type="molecule type" value="Genomic_DNA"/>
</dbReference>
<keyword evidence="4" id="KW-1185">Reference proteome</keyword>
<dbReference type="Proteomes" id="UP001176961">
    <property type="component" value="Unassembled WGS sequence"/>
</dbReference>
<dbReference type="GO" id="GO:0004252">
    <property type="term" value="F:serine-type endopeptidase activity"/>
    <property type="evidence" value="ECO:0007669"/>
    <property type="project" value="InterPro"/>
</dbReference>
<dbReference type="Pfam" id="PF00089">
    <property type="entry name" value="Trypsin"/>
    <property type="match status" value="1"/>
</dbReference>
<proteinExistence type="predicted"/>
<dbReference type="InterPro" id="IPR001254">
    <property type="entry name" value="Trypsin_dom"/>
</dbReference>